<dbReference type="EMBL" id="PEXV01000154">
    <property type="protein sequence ID" value="PIS41111.1"/>
    <property type="molecule type" value="Genomic_DNA"/>
</dbReference>
<evidence type="ECO:0000313" key="11">
    <source>
        <dbReference type="Proteomes" id="UP000228711"/>
    </source>
</evidence>
<dbReference type="InterPro" id="IPR003004">
    <property type="entry name" value="GspF/PilC"/>
</dbReference>
<evidence type="ECO:0000256" key="4">
    <source>
        <dbReference type="ARBA" id="ARBA00022519"/>
    </source>
</evidence>
<evidence type="ECO:0000256" key="7">
    <source>
        <dbReference type="ARBA" id="ARBA00023136"/>
    </source>
</evidence>
<evidence type="ECO:0000313" key="10">
    <source>
        <dbReference type="EMBL" id="PIS41111.1"/>
    </source>
</evidence>
<dbReference type="InterPro" id="IPR042094">
    <property type="entry name" value="T2SS_GspF_sf"/>
</dbReference>
<keyword evidence="7 8" id="KW-0472">Membrane</keyword>
<dbReference type="Gene3D" id="1.20.81.30">
    <property type="entry name" value="Type II secretion system (T2SS), domain F"/>
    <property type="match status" value="1"/>
</dbReference>
<dbReference type="Pfam" id="PF00482">
    <property type="entry name" value="T2SSF"/>
    <property type="match status" value="1"/>
</dbReference>
<dbReference type="PRINTS" id="PR00812">
    <property type="entry name" value="BCTERIALGSPF"/>
</dbReference>
<organism evidence="10 11">
    <name type="scientific">Candidatus Kerfeldbacteria bacterium CG08_land_8_20_14_0_20_42_7</name>
    <dbReference type="NCBI Taxonomy" id="2014245"/>
    <lineage>
        <taxon>Bacteria</taxon>
        <taxon>Candidatus Kerfeldiibacteriota</taxon>
    </lineage>
</organism>
<feature type="non-terminal residue" evidence="10">
    <location>
        <position position="197"/>
    </location>
</feature>
<evidence type="ECO:0000259" key="9">
    <source>
        <dbReference type="Pfam" id="PF00482"/>
    </source>
</evidence>
<evidence type="ECO:0000256" key="5">
    <source>
        <dbReference type="ARBA" id="ARBA00022692"/>
    </source>
</evidence>
<keyword evidence="4" id="KW-0997">Cell inner membrane</keyword>
<dbReference type="GO" id="GO:0005886">
    <property type="term" value="C:plasma membrane"/>
    <property type="evidence" value="ECO:0007669"/>
    <property type="project" value="UniProtKB-SubCell"/>
</dbReference>
<evidence type="ECO:0000256" key="1">
    <source>
        <dbReference type="ARBA" id="ARBA00004429"/>
    </source>
</evidence>
<evidence type="ECO:0000256" key="3">
    <source>
        <dbReference type="ARBA" id="ARBA00022475"/>
    </source>
</evidence>
<evidence type="ECO:0000256" key="2">
    <source>
        <dbReference type="ARBA" id="ARBA00005745"/>
    </source>
</evidence>
<keyword evidence="3" id="KW-1003">Cell membrane</keyword>
<gene>
    <name evidence="10" type="ORF">COT25_04850</name>
</gene>
<protein>
    <recommendedName>
        <fullName evidence="9">Type II secretion system protein GspF domain-containing protein</fullName>
    </recommendedName>
</protein>
<dbReference type="AlphaFoldDB" id="A0A2H0YRI1"/>
<evidence type="ECO:0000256" key="6">
    <source>
        <dbReference type="ARBA" id="ARBA00022989"/>
    </source>
</evidence>
<reference evidence="11" key="1">
    <citation type="submission" date="2017-09" db="EMBL/GenBank/DDBJ databases">
        <title>Depth-based differentiation of microbial function through sediment-hosted aquifers and enrichment of novel symbionts in the deep terrestrial subsurface.</title>
        <authorList>
            <person name="Probst A.J."/>
            <person name="Ladd B."/>
            <person name="Jarett J.K."/>
            <person name="Geller-Mcgrath D.E."/>
            <person name="Sieber C.M.K."/>
            <person name="Emerson J.B."/>
            <person name="Anantharaman K."/>
            <person name="Thomas B.C."/>
            <person name="Malmstrom R."/>
            <person name="Stieglmeier M."/>
            <person name="Klingl A."/>
            <person name="Woyke T."/>
            <person name="Ryan C.M."/>
            <person name="Banfield J.F."/>
        </authorList>
    </citation>
    <scope>NUCLEOTIDE SEQUENCE [LARGE SCALE GENOMIC DNA]</scope>
</reference>
<feature type="transmembrane region" description="Helical" evidence="8">
    <location>
        <begin position="159"/>
        <end position="184"/>
    </location>
</feature>
<dbReference type="PANTHER" id="PTHR30012">
    <property type="entry name" value="GENERAL SECRETION PATHWAY PROTEIN"/>
    <property type="match status" value="1"/>
</dbReference>
<sequence length="197" mass="21709">MIGIGDPKFSLLDRAFIARNLSLLIKSGTGIAEAIGFLSNQPADLKIRNVLAKVHTDVQSGIGLSIAMEKHSGSFGTLFIRFVRIGEESGTLEETLNYLAAQYERDSDISKKIRGVLVYPAILVSVIIAYAALFSFFIFPKLQDLFADFNTPLPAITKVLLGTMIWLRQWGFIVLLILAILIIASRALKNVRSIARI</sequence>
<feature type="transmembrane region" description="Helical" evidence="8">
    <location>
        <begin position="116"/>
        <end position="139"/>
    </location>
</feature>
<evidence type="ECO:0000256" key="8">
    <source>
        <dbReference type="SAM" id="Phobius"/>
    </source>
</evidence>
<keyword evidence="6 8" id="KW-1133">Transmembrane helix</keyword>
<comment type="similarity">
    <text evidence="2">Belongs to the GSP F family.</text>
</comment>
<proteinExistence type="inferred from homology"/>
<keyword evidence="5 8" id="KW-0812">Transmembrane</keyword>
<accession>A0A2H0YRI1</accession>
<dbReference type="PANTHER" id="PTHR30012:SF0">
    <property type="entry name" value="TYPE II SECRETION SYSTEM PROTEIN F-RELATED"/>
    <property type="match status" value="1"/>
</dbReference>
<comment type="caution">
    <text evidence="10">The sequence shown here is derived from an EMBL/GenBank/DDBJ whole genome shotgun (WGS) entry which is preliminary data.</text>
</comment>
<name>A0A2H0YRI1_9BACT</name>
<dbReference type="Proteomes" id="UP000228711">
    <property type="component" value="Unassembled WGS sequence"/>
</dbReference>
<dbReference type="InterPro" id="IPR018076">
    <property type="entry name" value="T2SS_GspF_dom"/>
</dbReference>
<comment type="subcellular location">
    <subcellularLocation>
        <location evidence="1">Cell inner membrane</location>
        <topology evidence="1">Multi-pass membrane protein</topology>
    </subcellularLocation>
</comment>
<feature type="domain" description="Type II secretion system protein GspF" evidence="9">
    <location>
        <begin position="18"/>
        <end position="140"/>
    </location>
</feature>
<dbReference type="FunFam" id="1.20.81.30:FF:000001">
    <property type="entry name" value="Type II secretion system protein F"/>
    <property type="match status" value="1"/>
</dbReference>